<keyword evidence="1" id="KW-0479">Metal-binding</keyword>
<comment type="caution">
    <text evidence="4">The sequence shown here is derived from an EMBL/GenBank/DDBJ whole genome shotgun (WGS) entry which is preliminary data.</text>
</comment>
<feature type="compositionally biased region" description="Low complexity" evidence="2">
    <location>
        <begin position="185"/>
        <end position="202"/>
    </location>
</feature>
<dbReference type="PROSITE" id="PS50157">
    <property type="entry name" value="ZINC_FINGER_C2H2_2"/>
    <property type="match status" value="1"/>
</dbReference>
<keyword evidence="1" id="KW-0863">Zinc-finger</keyword>
<evidence type="ECO:0000313" key="5">
    <source>
        <dbReference type="Proteomes" id="UP001266305"/>
    </source>
</evidence>
<feature type="region of interest" description="Disordered" evidence="2">
    <location>
        <begin position="159"/>
        <end position="302"/>
    </location>
</feature>
<feature type="region of interest" description="Disordered" evidence="2">
    <location>
        <begin position="15"/>
        <end position="47"/>
    </location>
</feature>
<dbReference type="EMBL" id="JASSZA010000007">
    <property type="protein sequence ID" value="KAK2105713.1"/>
    <property type="molecule type" value="Genomic_DNA"/>
</dbReference>
<evidence type="ECO:0000313" key="4">
    <source>
        <dbReference type="EMBL" id="KAK2105713.1"/>
    </source>
</evidence>
<proteinExistence type="predicted"/>
<sequence length="302" mass="31347">MSLCAGSQDRLLGAQMKAGRKHSRTGQAGCRPGDTVGRGPVSRAPEGPWGGLRLPHRCLVLSLAEEPTFRCDECDELFPSKPDLRRHKKYACSSVGAALYEGLTEELKPEGLGGGSGQAHECKDCERMFPNKYRCRHLPSVSPNSISLPSASSPLSLLPSVSAPRSPPLGLPPSVSPPRPPPLGLPHLGLHPSASLPSVSPLGLPPRSPPLGLHPSVSPPQPPPLGLLPSVSPPRSPPLSLHPSVSPPRPPPLGLPPLGLHPSVSPPSASTPRPPSPQSPPPRSPPLGLPPSVSPASVSSPR</sequence>
<feature type="compositionally biased region" description="Pro residues" evidence="2">
    <location>
        <begin position="245"/>
        <end position="255"/>
    </location>
</feature>
<dbReference type="Proteomes" id="UP001266305">
    <property type="component" value="Unassembled WGS sequence"/>
</dbReference>
<feature type="compositionally biased region" description="Pro residues" evidence="2">
    <location>
        <begin position="217"/>
        <end position="237"/>
    </location>
</feature>
<feature type="non-terminal residue" evidence="4">
    <location>
        <position position="302"/>
    </location>
</feature>
<accession>A0ABQ9VAM9</accession>
<feature type="compositionally biased region" description="Pro residues" evidence="2">
    <location>
        <begin position="165"/>
        <end position="184"/>
    </location>
</feature>
<feature type="compositionally biased region" description="Low complexity" evidence="2">
    <location>
        <begin position="256"/>
        <end position="271"/>
    </location>
</feature>
<organism evidence="4 5">
    <name type="scientific">Saguinus oedipus</name>
    <name type="common">Cotton-top tamarin</name>
    <name type="synonym">Oedipomidas oedipus</name>
    <dbReference type="NCBI Taxonomy" id="9490"/>
    <lineage>
        <taxon>Eukaryota</taxon>
        <taxon>Metazoa</taxon>
        <taxon>Chordata</taxon>
        <taxon>Craniata</taxon>
        <taxon>Vertebrata</taxon>
        <taxon>Euteleostomi</taxon>
        <taxon>Mammalia</taxon>
        <taxon>Eutheria</taxon>
        <taxon>Euarchontoglires</taxon>
        <taxon>Primates</taxon>
        <taxon>Haplorrhini</taxon>
        <taxon>Platyrrhini</taxon>
        <taxon>Cebidae</taxon>
        <taxon>Callitrichinae</taxon>
        <taxon>Saguinus</taxon>
    </lineage>
</organism>
<feature type="domain" description="C2H2-type" evidence="3">
    <location>
        <begin position="69"/>
        <end position="89"/>
    </location>
</feature>
<keyword evidence="1" id="KW-0862">Zinc</keyword>
<evidence type="ECO:0000256" key="1">
    <source>
        <dbReference type="PROSITE-ProRule" id="PRU00042"/>
    </source>
</evidence>
<keyword evidence="5" id="KW-1185">Reference proteome</keyword>
<reference evidence="4 5" key="1">
    <citation type="submission" date="2023-05" db="EMBL/GenBank/DDBJ databases">
        <title>B98-5 Cell Line De Novo Hybrid Assembly: An Optical Mapping Approach.</title>
        <authorList>
            <person name="Kananen K."/>
            <person name="Auerbach J.A."/>
            <person name="Kautto E."/>
            <person name="Blachly J.S."/>
        </authorList>
    </citation>
    <scope>NUCLEOTIDE SEQUENCE [LARGE SCALE GENOMIC DNA]</scope>
    <source>
        <strain evidence="4">B95-8</strain>
        <tissue evidence="4">Cell line</tissue>
    </source>
</reference>
<gene>
    <name evidence="4" type="ORF">P7K49_015227</name>
</gene>
<evidence type="ECO:0000256" key="2">
    <source>
        <dbReference type="SAM" id="MobiDB-lite"/>
    </source>
</evidence>
<protein>
    <recommendedName>
        <fullName evidence="3">C2H2-type domain-containing protein</fullName>
    </recommendedName>
</protein>
<evidence type="ECO:0000259" key="3">
    <source>
        <dbReference type="PROSITE" id="PS50157"/>
    </source>
</evidence>
<feature type="compositionally biased region" description="Pro residues" evidence="2">
    <location>
        <begin position="272"/>
        <end position="293"/>
    </location>
</feature>
<dbReference type="InterPro" id="IPR013087">
    <property type="entry name" value="Znf_C2H2_type"/>
</dbReference>
<name>A0ABQ9VAM9_SAGOE</name>